<reference evidence="1 2" key="1">
    <citation type="submission" date="2019-05" db="EMBL/GenBank/DDBJ databases">
        <title>Another draft genome of Portunus trituberculatus and its Hox gene families provides insights of decapod evolution.</title>
        <authorList>
            <person name="Jeong J.-H."/>
            <person name="Song I."/>
            <person name="Kim S."/>
            <person name="Choi T."/>
            <person name="Kim D."/>
            <person name="Ryu S."/>
            <person name="Kim W."/>
        </authorList>
    </citation>
    <scope>NUCLEOTIDE SEQUENCE [LARGE SCALE GENOMIC DNA]</scope>
    <source>
        <tissue evidence="1">Muscle</tissue>
    </source>
</reference>
<proteinExistence type="predicted"/>
<dbReference type="EMBL" id="VSRR010018554">
    <property type="protein sequence ID" value="MPC61448.1"/>
    <property type="molecule type" value="Genomic_DNA"/>
</dbReference>
<dbReference type="Proteomes" id="UP000324222">
    <property type="component" value="Unassembled WGS sequence"/>
</dbReference>
<evidence type="ECO:0000313" key="1">
    <source>
        <dbReference type="EMBL" id="MPC61448.1"/>
    </source>
</evidence>
<comment type="caution">
    <text evidence="1">The sequence shown here is derived from an EMBL/GenBank/DDBJ whole genome shotgun (WGS) entry which is preliminary data.</text>
</comment>
<accession>A0A5B7GX26</accession>
<keyword evidence="2" id="KW-1185">Reference proteome</keyword>
<evidence type="ECO:0000313" key="2">
    <source>
        <dbReference type="Proteomes" id="UP000324222"/>
    </source>
</evidence>
<name>A0A5B7GX26_PORTR</name>
<gene>
    <name evidence="1" type="ORF">E2C01_055520</name>
</gene>
<protein>
    <submittedName>
        <fullName evidence="1">Uncharacterized protein</fullName>
    </submittedName>
</protein>
<sequence length="68" mass="7330">MQNPKHAGPEACTTKRGQGLRGCWLRGFGVGNLWWVALVQRCWGYKFPSICQDPPVGALGDKGGSGEV</sequence>
<organism evidence="1 2">
    <name type="scientific">Portunus trituberculatus</name>
    <name type="common">Swimming crab</name>
    <name type="synonym">Neptunus trituberculatus</name>
    <dbReference type="NCBI Taxonomy" id="210409"/>
    <lineage>
        <taxon>Eukaryota</taxon>
        <taxon>Metazoa</taxon>
        <taxon>Ecdysozoa</taxon>
        <taxon>Arthropoda</taxon>
        <taxon>Crustacea</taxon>
        <taxon>Multicrustacea</taxon>
        <taxon>Malacostraca</taxon>
        <taxon>Eumalacostraca</taxon>
        <taxon>Eucarida</taxon>
        <taxon>Decapoda</taxon>
        <taxon>Pleocyemata</taxon>
        <taxon>Brachyura</taxon>
        <taxon>Eubrachyura</taxon>
        <taxon>Portunoidea</taxon>
        <taxon>Portunidae</taxon>
        <taxon>Portuninae</taxon>
        <taxon>Portunus</taxon>
    </lineage>
</organism>
<dbReference type="AlphaFoldDB" id="A0A5B7GX26"/>